<dbReference type="AlphaFoldDB" id="A0A1C4BKZ7"/>
<dbReference type="Proteomes" id="UP000199698">
    <property type="component" value="Unassembled WGS sequence"/>
</dbReference>
<organism evidence="1 2">
    <name type="scientific">Gilliamella intestini</name>
    <dbReference type="NCBI Taxonomy" id="1798183"/>
    <lineage>
        <taxon>Bacteria</taxon>
        <taxon>Pseudomonadati</taxon>
        <taxon>Pseudomonadota</taxon>
        <taxon>Gammaproteobacteria</taxon>
        <taxon>Orbales</taxon>
        <taxon>Orbaceae</taxon>
        <taxon>Gilliamella</taxon>
    </lineage>
</organism>
<gene>
    <name evidence="1" type="ORF">GA0061080_102212</name>
</gene>
<dbReference type="RefSeq" id="WP_091123242.1">
    <property type="nucleotide sequence ID" value="NZ_FMBA01000022.1"/>
</dbReference>
<name>A0A1C4BKZ7_9GAMM</name>
<protein>
    <submittedName>
        <fullName evidence="1">Mu-like prophage protein gp16</fullName>
    </submittedName>
</protein>
<dbReference type="STRING" id="1798183.GA0061080_102212"/>
<proteinExistence type="predicted"/>
<sequence>MKSKYIKLIHIAKSQLNLDDDTYRHLLLNITKKTSTKDMTVWELEKILNNFKSKGFKVKSSKKTGKITATEPVHKKIRSLWLALADAGEIKNRSEKAINSYVKRITGVEVMDWLTKKQARVVIESLKSWQARI</sequence>
<keyword evidence="2" id="KW-1185">Reference proteome</keyword>
<dbReference type="OrthoDB" id="7360086at2"/>
<evidence type="ECO:0000313" key="2">
    <source>
        <dbReference type="Proteomes" id="UP000199698"/>
    </source>
</evidence>
<dbReference type="InterPro" id="IPR009363">
    <property type="entry name" value="Phage_Mu_Gp16"/>
</dbReference>
<dbReference type="EMBL" id="FMBA01000022">
    <property type="protein sequence ID" value="SCC07517.1"/>
    <property type="molecule type" value="Genomic_DNA"/>
</dbReference>
<dbReference type="Pfam" id="PF06252">
    <property type="entry name" value="GemA"/>
    <property type="match status" value="1"/>
</dbReference>
<evidence type="ECO:0000313" key="1">
    <source>
        <dbReference type="EMBL" id="SCC07517.1"/>
    </source>
</evidence>
<accession>A0A1C4BKZ7</accession>
<reference evidence="2" key="1">
    <citation type="submission" date="2016-08" db="EMBL/GenBank/DDBJ databases">
        <authorList>
            <person name="Varghese N."/>
            <person name="Submissions Spin"/>
        </authorList>
    </citation>
    <scope>NUCLEOTIDE SEQUENCE [LARGE SCALE GENOMIC DNA]</scope>
    <source>
        <strain evidence="2">R-53144</strain>
    </source>
</reference>